<dbReference type="InterPro" id="IPR008279">
    <property type="entry name" value="PEP-util_enz_mobile_dom"/>
</dbReference>
<dbReference type="NCBIfam" id="TIGR00830">
    <property type="entry name" value="PTBA"/>
    <property type="match status" value="1"/>
</dbReference>
<dbReference type="PROSITE" id="PS00369">
    <property type="entry name" value="PTS_HPR_HIS"/>
    <property type="match status" value="1"/>
</dbReference>
<dbReference type="Gene3D" id="1.10.274.10">
    <property type="entry name" value="PtsI, HPr-binding domain"/>
    <property type="match status" value="1"/>
</dbReference>
<dbReference type="GO" id="GO:0046872">
    <property type="term" value="F:metal ion binding"/>
    <property type="evidence" value="ECO:0007669"/>
    <property type="project" value="UniProtKB-KW"/>
</dbReference>
<dbReference type="PRINTS" id="PR00107">
    <property type="entry name" value="PHOSPHOCPHPR"/>
</dbReference>
<keyword evidence="13" id="KW-0479">Metal-binding</keyword>
<evidence type="ECO:0000256" key="3">
    <source>
        <dbReference type="ARBA" id="ARBA00003681"/>
    </source>
</evidence>
<dbReference type="Gene3D" id="2.70.70.10">
    <property type="entry name" value="Glucose Permease (Domain IIA)"/>
    <property type="match status" value="1"/>
</dbReference>
<evidence type="ECO:0000256" key="6">
    <source>
        <dbReference type="ARBA" id="ARBA00012232"/>
    </source>
</evidence>
<evidence type="ECO:0000256" key="4">
    <source>
        <dbReference type="ARBA" id="ARBA00004496"/>
    </source>
</evidence>
<dbReference type="Pfam" id="PF02896">
    <property type="entry name" value="PEP-utilizers_C"/>
    <property type="match status" value="1"/>
</dbReference>
<dbReference type="NCBIfam" id="TIGR01417">
    <property type="entry name" value="PTS_I_fam"/>
    <property type="match status" value="1"/>
</dbReference>
<proteinExistence type="inferred from homology"/>
<dbReference type="SUPFAM" id="SSF52009">
    <property type="entry name" value="Phosphohistidine domain"/>
    <property type="match status" value="1"/>
</dbReference>
<dbReference type="EC" id="2.7.3.9" evidence="6"/>
<dbReference type="InterPro" id="IPR015813">
    <property type="entry name" value="Pyrv/PenolPyrv_kinase-like_dom"/>
</dbReference>
<comment type="similarity">
    <text evidence="5">Belongs to the PEP-utilizing enzyme family.</text>
</comment>
<dbReference type="InterPro" id="IPR008731">
    <property type="entry name" value="PTS_EIN"/>
</dbReference>
<dbReference type="PROSITE" id="PS00371">
    <property type="entry name" value="PTS_EIIA_TYPE_1_HIS"/>
    <property type="match status" value="1"/>
</dbReference>
<dbReference type="Pfam" id="PF00358">
    <property type="entry name" value="PTS_EIIA_1"/>
    <property type="match status" value="1"/>
</dbReference>
<keyword evidence="10" id="KW-0762">Sugar transport</keyword>
<gene>
    <name evidence="17" type="primary">ptsP</name>
    <name evidence="17" type="ORF">QQ91_007575</name>
</gene>
<evidence type="ECO:0000256" key="8">
    <source>
        <dbReference type="ARBA" id="ARBA00022448"/>
    </source>
</evidence>
<keyword evidence="14" id="KW-0418">Kinase</keyword>
<dbReference type="SUPFAM" id="SSF55594">
    <property type="entry name" value="HPr-like"/>
    <property type="match status" value="1"/>
</dbReference>
<dbReference type="InterPro" id="IPR050499">
    <property type="entry name" value="PEP-utilizing_PTS_enzyme"/>
</dbReference>
<dbReference type="PANTHER" id="PTHR46244:SF6">
    <property type="entry name" value="PHOSPHOENOLPYRUVATE-PROTEIN PHOSPHOTRANSFERASE"/>
    <property type="match status" value="1"/>
</dbReference>
<dbReference type="SUPFAM" id="SSF51621">
    <property type="entry name" value="Phosphoenolpyruvate/pyruvate domain"/>
    <property type="match status" value="1"/>
</dbReference>
<dbReference type="InterPro" id="IPR035895">
    <property type="entry name" value="HPr-like_sf"/>
</dbReference>
<name>A0A0C1YEL8_9CYAN</name>
<evidence type="ECO:0000256" key="11">
    <source>
        <dbReference type="ARBA" id="ARBA00022679"/>
    </source>
</evidence>
<dbReference type="Gene3D" id="3.30.1340.10">
    <property type="entry name" value="HPr-like"/>
    <property type="match status" value="1"/>
</dbReference>
<reference evidence="17" key="3">
    <citation type="submission" date="2020-02" db="EMBL/GenBank/DDBJ databases">
        <authorList>
            <person name="Sarangi A.N."/>
            <person name="Ghosh S."/>
            <person name="Mukherjee M."/>
            <person name="Tripathy S."/>
        </authorList>
    </citation>
    <scope>NUCLEOTIDE SEQUENCE</scope>
    <source>
        <strain evidence="17">BDU141951</strain>
    </source>
</reference>
<dbReference type="SUPFAM" id="SSF51261">
    <property type="entry name" value="Duplicated hybrid motif"/>
    <property type="match status" value="1"/>
</dbReference>
<feature type="region of interest" description="Disordered" evidence="16">
    <location>
        <begin position="262"/>
        <end position="292"/>
    </location>
</feature>
<evidence type="ECO:0000313" key="17">
    <source>
        <dbReference type="EMBL" id="NEV66975.1"/>
    </source>
</evidence>
<comment type="cofactor">
    <cofactor evidence="2">
        <name>Mg(2+)</name>
        <dbReference type="ChEBI" id="CHEBI:18420"/>
    </cofactor>
</comment>
<dbReference type="GO" id="GO:0016301">
    <property type="term" value="F:kinase activity"/>
    <property type="evidence" value="ECO:0007669"/>
    <property type="project" value="UniProtKB-KW"/>
</dbReference>
<dbReference type="InterPro" id="IPR040442">
    <property type="entry name" value="Pyrv_kinase-like_dom_sf"/>
</dbReference>
<dbReference type="Pfam" id="PF00391">
    <property type="entry name" value="PEP-utilizers"/>
    <property type="match status" value="1"/>
</dbReference>
<dbReference type="InterPro" id="IPR006318">
    <property type="entry name" value="PTS_EI-like"/>
</dbReference>
<dbReference type="PROSITE" id="PS51093">
    <property type="entry name" value="PTS_EIIA_TYPE_1"/>
    <property type="match status" value="1"/>
</dbReference>
<dbReference type="PANTHER" id="PTHR46244">
    <property type="entry name" value="PHOSPHOENOLPYRUVATE-PROTEIN PHOSPHOTRANSFERASE"/>
    <property type="match status" value="1"/>
</dbReference>
<dbReference type="PROSITE" id="PS00742">
    <property type="entry name" value="PEP_ENZYMES_2"/>
    <property type="match status" value="1"/>
</dbReference>
<dbReference type="PRINTS" id="PR01736">
    <property type="entry name" value="PHPHTRNFRASE"/>
</dbReference>
<dbReference type="EMBL" id="JTHE02000003">
    <property type="protein sequence ID" value="NEV66975.1"/>
    <property type="molecule type" value="Genomic_DNA"/>
</dbReference>
<reference evidence="17" key="1">
    <citation type="submission" date="2014-11" db="EMBL/GenBank/DDBJ databases">
        <authorList>
            <person name="Malar M.C."/>
            <person name="Sen D."/>
            <person name="Tripathy S."/>
        </authorList>
    </citation>
    <scope>NUCLEOTIDE SEQUENCE</scope>
    <source>
        <strain evidence="17">BDU141951</strain>
    </source>
</reference>
<evidence type="ECO:0000256" key="5">
    <source>
        <dbReference type="ARBA" id="ARBA00007837"/>
    </source>
</evidence>
<dbReference type="InterPro" id="IPR000032">
    <property type="entry name" value="HPr-like"/>
</dbReference>
<dbReference type="Pfam" id="PF00381">
    <property type="entry name" value="PTS-HPr"/>
    <property type="match status" value="1"/>
</dbReference>
<keyword evidence="9" id="KW-0963">Cytoplasm</keyword>
<evidence type="ECO:0000256" key="14">
    <source>
        <dbReference type="ARBA" id="ARBA00022777"/>
    </source>
</evidence>
<dbReference type="InterPro" id="IPR036618">
    <property type="entry name" value="PtsI_HPr-bd_sf"/>
</dbReference>
<keyword evidence="11 17" id="KW-0808">Transferase</keyword>
<dbReference type="GO" id="GO:0008965">
    <property type="term" value="F:phosphoenolpyruvate-protein phosphotransferase activity"/>
    <property type="evidence" value="ECO:0007669"/>
    <property type="project" value="UniProtKB-EC"/>
</dbReference>
<dbReference type="CDD" id="cd00367">
    <property type="entry name" value="PTS-HPr_like"/>
    <property type="match status" value="1"/>
</dbReference>
<dbReference type="InterPro" id="IPR000121">
    <property type="entry name" value="PEP_util_C"/>
</dbReference>
<evidence type="ECO:0000256" key="15">
    <source>
        <dbReference type="ARBA" id="ARBA00022842"/>
    </source>
</evidence>
<dbReference type="GO" id="GO:0005737">
    <property type="term" value="C:cytoplasm"/>
    <property type="evidence" value="ECO:0007669"/>
    <property type="project" value="UniProtKB-SubCell"/>
</dbReference>
<evidence type="ECO:0000256" key="13">
    <source>
        <dbReference type="ARBA" id="ARBA00022723"/>
    </source>
</evidence>
<dbReference type="SUPFAM" id="SSF47831">
    <property type="entry name" value="Enzyme I of the PEP:sugar phosphotransferase system HPr-binding (sub)domain"/>
    <property type="match status" value="1"/>
</dbReference>
<evidence type="ECO:0000256" key="7">
    <source>
        <dbReference type="ARBA" id="ARBA00020422"/>
    </source>
</evidence>
<keyword evidence="8" id="KW-0813">Transport</keyword>
<keyword evidence="12" id="KW-0598">Phosphotransferase system</keyword>
<dbReference type="InterPro" id="IPR001127">
    <property type="entry name" value="PTS_EIIA_1_perm"/>
</dbReference>
<evidence type="ECO:0000256" key="1">
    <source>
        <dbReference type="ARBA" id="ARBA00000683"/>
    </source>
</evidence>
<dbReference type="InterPro" id="IPR036637">
    <property type="entry name" value="Phosphohistidine_dom_sf"/>
</dbReference>
<comment type="subcellular location">
    <subcellularLocation>
        <location evidence="4">Cytoplasm</location>
    </subcellularLocation>
</comment>
<dbReference type="Gene3D" id="3.20.20.60">
    <property type="entry name" value="Phosphoenolpyruvate-binding domains"/>
    <property type="match status" value="1"/>
</dbReference>
<sequence>MVLQVPSQTGQTVRLVAPLSGFLLPIEQVPDPVFAQKMVGDGISIDPTSNLLVAPCDGEVVQIHPANHAVTVKTPEGVEILMHIGLDTVELRGEGFTPKVNLGDRVTTGTPLIEFDLDYVALHAKSLLTQVVVTNTERVAEFVYPSGLVQSAQDIFLELVLAAVSADTAATDGEMATSEPIVIANPTGLHARPAAVLVNLAKKYQSQIALHRGSDCANAKSVVALMNLQVGNGETVTLEAQGPDARQAITDLTAAVRSGLGEAGTAPASAPASIAQSALKAPPPQPKSDDPNILLGVAASSGLAVGNTYRVREQKLDVPELGGTPTQESRQLEKAIAKAALEVESIRAKVHGQGDPGKAAIFAAHQEILDDPELLDIATSAINKGKSAAFAWQQTYQEQADQLAQLDNELLAQRANDVRDVGMRVLRILTGVEATEIKYPRDTVLVAEDLTPSDMANLDRNRVVGFCTLAGGATSHVAILARSMGIPAIAGIEPRIMDLADGTPVILDGTKGKLRLNAPVQEIERTKARIERQQAKRAEDLKHAFEPAITQDGHPVEVVANIGSIKDAEEAASLGAEGVGLLRTEFVFMERPQAPTEDEQTGIYRGIAEAMGPDKPIIIRTLDVGGDKPLPYLPMAHEENPFLGERGIRFGFDQPELQRTQLRAILRAASAGQLRVMFPMIGRIEELRMAKAMLEEERQQLDLPPVEVGIMIEVPSAAIMAETLAKEVDFFSVGTNDLTQYTLAVDRGHPKLAPFVDGVHPAVLRLIDQAVQGAGRYGKWVGVCGGIGSDPQAIPILIGLGVRELSASVTMIPSIKAQVRSLDLDHCQKLAAQALGLETAAEVRDLVPLEED</sequence>
<feature type="compositionally biased region" description="Low complexity" evidence="16">
    <location>
        <begin position="266"/>
        <end position="278"/>
    </location>
</feature>
<dbReference type="InterPro" id="IPR023151">
    <property type="entry name" value="PEP_util_CS"/>
</dbReference>
<dbReference type="InterPro" id="IPR001020">
    <property type="entry name" value="PTS_HPr_His_P_site"/>
</dbReference>
<evidence type="ECO:0000256" key="10">
    <source>
        <dbReference type="ARBA" id="ARBA00022597"/>
    </source>
</evidence>
<evidence type="ECO:0000256" key="12">
    <source>
        <dbReference type="ARBA" id="ARBA00022683"/>
    </source>
</evidence>
<protein>
    <recommendedName>
        <fullName evidence="7">Phosphocarrier protein HPr</fullName>
        <ecNumber evidence="6">2.7.3.9</ecNumber>
    </recommendedName>
</protein>
<comment type="caution">
    <text evidence="17">The sequence shown here is derived from an EMBL/GenBank/DDBJ whole genome shotgun (WGS) entry which is preliminary data.</text>
</comment>
<dbReference type="AlphaFoldDB" id="A0A0C1YEL8"/>
<dbReference type="InterPro" id="IPR011055">
    <property type="entry name" value="Dup_hybrid_motif"/>
</dbReference>
<comment type="catalytic activity">
    <reaction evidence="1">
        <text>L-histidyl-[protein] + phosphoenolpyruvate = N(pros)-phospho-L-histidyl-[protein] + pyruvate</text>
        <dbReference type="Rhea" id="RHEA:23880"/>
        <dbReference type="Rhea" id="RHEA-COMP:9745"/>
        <dbReference type="Rhea" id="RHEA-COMP:9746"/>
        <dbReference type="ChEBI" id="CHEBI:15361"/>
        <dbReference type="ChEBI" id="CHEBI:29979"/>
        <dbReference type="ChEBI" id="CHEBI:58702"/>
        <dbReference type="ChEBI" id="CHEBI:64837"/>
        <dbReference type="EC" id="2.7.3.9"/>
    </reaction>
</comment>
<comment type="function">
    <text evidence="3">General (non sugar-specific) component of the phosphoenolpyruvate-dependent sugar phosphotransferase system (sugar PTS). This major carbohydrate active-transport system catalyzes the phosphorylation of incoming sugar substrates concomitantly with their translocation across the cell membrane. The phosphoryl group from phosphoenolpyruvate (PEP) is transferred to the phosphoryl carrier protein HPr by enzyme I. Phospho-HPr then transfers it to the PTS EIIA domain.</text>
</comment>
<dbReference type="NCBIfam" id="TIGR01003">
    <property type="entry name" value="PTS_HPr_family"/>
    <property type="match status" value="1"/>
</dbReference>
<dbReference type="FunFam" id="2.70.70.10:FF:000001">
    <property type="entry name" value="PTS system glucose-specific IIA component"/>
    <property type="match status" value="1"/>
</dbReference>
<accession>A0A0C1YEL8</accession>
<evidence type="ECO:0000256" key="9">
    <source>
        <dbReference type="ARBA" id="ARBA00022490"/>
    </source>
</evidence>
<keyword evidence="15" id="KW-0460">Magnesium</keyword>
<evidence type="ECO:0000256" key="16">
    <source>
        <dbReference type="SAM" id="MobiDB-lite"/>
    </source>
</evidence>
<dbReference type="Gene3D" id="3.50.30.10">
    <property type="entry name" value="Phosphohistidine domain"/>
    <property type="match status" value="1"/>
</dbReference>
<dbReference type="Pfam" id="PF05524">
    <property type="entry name" value="PEP-utilisers_N"/>
    <property type="match status" value="1"/>
</dbReference>
<organism evidence="17">
    <name type="scientific">Lyngbya confervoides BDU141951</name>
    <dbReference type="NCBI Taxonomy" id="1574623"/>
    <lineage>
        <taxon>Bacteria</taxon>
        <taxon>Bacillati</taxon>
        <taxon>Cyanobacteriota</taxon>
        <taxon>Cyanophyceae</taxon>
        <taxon>Oscillatoriophycideae</taxon>
        <taxon>Oscillatoriales</taxon>
        <taxon>Microcoleaceae</taxon>
        <taxon>Lyngbya</taxon>
    </lineage>
</organism>
<dbReference type="PROSITE" id="PS51350">
    <property type="entry name" value="PTS_HPR_DOM"/>
    <property type="match status" value="1"/>
</dbReference>
<reference evidence="17" key="2">
    <citation type="journal article" date="2015" name="Genome Announc.">
        <title>Draft Genome Sequence of Filamentous Marine Cyanobacterium Lyngbya confervoides Strain BDU141951.</title>
        <authorList>
            <person name="Chandrababunaidu M.M."/>
            <person name="Sen D."/>
            <person name="Tripathy S."/>
        </authorList>
    </citation>
    <scope>NUCLEOTIDE SEQUENCE</scope>
    <source>
        <strain evidence="17">BDU141951</strain>
    </source>
</reference>
<evidence type="ECO:0000256" key="2">
    <source>
        <dbReference type="ARBA" id="ARBA00001946"/>
    </source>
</evidence>
<dbReference type="GO" id="GO:0009401">
    <property type="term" value="P:phosphoenolpyruvate-dependent sugar phosphotransferase system"/>
    <property type="evidence" value="ECO:0007669"/>
    <property type="project" value="UniProtKB-KW"/>
</dbReference>